<evidence type="ECO:0000313" key="2">
    <source>
        <dbReference type="EMBL" id="WOB26250.1"/>
    </source>
</evidence>
<dbReference type="RefSeq" id="WP_228323747.1">
    <property type="nucleotide sequence ID" value="NZ_CP103837.1"/>
</dbReference>
<evidence type="ECO:0000313" key="3">
    <source>
        <dbReference type="Proteomes" id="UP001304534"/>
    </source>
</evidence>
<dbReference type="GeneID" id="95586570"/>
<feature type="domain" description="Lysine-specific metallo-endopeptidase" evidence="1">
    <location>
        <begin position="133"/>
        <end position="194"/>
    </location>
</feature>
<dbReference type="Gene3D" id="3.40.390.10">
    <property type="entry name" value="Collagenase (Catalytic Domain)"/>
    <property type="match status" value="1"/>
</dbReference>
<reference evidence="2 3" key="1">
    <citation type="submission" date="2022-08" db="EMBL/GenBank/DDBJ databases">
        <title>Whole genome sequencing-based tracing of a 2022 introduction and outbreak of Xanthomonas hortorum pv. pelargonii.</title>
        <authorList>
            <person name="Iruegas-Bocardo F."/>
            <person name="Weisberg A.K."/>
            <person name="Riutta E.R."/>
            <person name="Kilday K."/>
            <person name="Bonkowski J.C."/>
            <person name="Creswell T."/>
            <person name="Daughtrey M.L."/>
            <person name="Rane K."/>
            <person name="Grunwald N.J."/>
            <person name="Chang J.H."/>
            <person name="Putnam M.L."/>
        </authorList>
    </citation>
    <scope>NUCLEOTIDE SEQUENCE [LARGE SCALE GENOMIC DNA]</scope>
    <source>
        <strain evidence="2 3">22-325</strain>
    </source>
</reference>
<proteinExistence type="predicted"/>
<dbReference type="InterPro" id="IPR024079">
    <property type="entry name" value="MetalloPept_cat_dom_sf"/>
</dbReference>
<accession>A0ABZ0D7I7</accession>
<dbReference type="InterPro" id="IPR029463">
    <property type="entry name" value="Lys_MEP"/>
</dbReference>
<dbReference type="EMBL" id="CP103840">
    <property type="protein sequence ID" value="WOB26250.1"/>
    <property type="molecule type" value="Genomic_DNA"/>
</dbReference>
<keyword evidence="3" id="KW-1185">Reference proteome</keyword>
<dbReference type="SUPFAM" id="SSF55486">
    <property type="entry name" value="Metalloproteases ('zincins'), catalytic domain"/>
    <property type="match status" value="1"/>
</dbReference>
<gene>
    <name evidence="2" type="ORF">NYR99_21830</name>
</gene>
<organism evidence="2 3">
    <name type="scientific">Xanthomonas dyei</name>
    <dbReference type="NCBI Taxonomy" id="743699"/>
    <lineage>
        <taxon>Bacteria</taxon>
        <taxon>Pseudomonadati</taxon>
        <taxon>Pseudomonadota</taxon>
        <taxon>Gammaproteobacteria</taxon>
        <taxon>Lysobacterales</taxon>
        <taxon>Lysobacteraceae</taxon>
        <taxon>Xanthomonas</taxon>
    </lineage>
</organism>
<protein>
    <submittedName>
        <fullName evidence="2">M35 family metallopeptidase</fullName>
    </submittedName>
</protein>
<dbReference type="Proteomes" id="UP001304534">
    <property type="component" value="Chromosome"/>
</dbReference>
<name>A0ABZ0D7I7_9XANT</name>
<evidence type="ECO:0000259" key="1">
    <source>
        <dbReference type="Pfam" id="PF14521"/>
    </source>
</evidence>
<dbReference type="Pfam" id="PF14521">
    <property type="entry name" value="Aspzincin_M35"/>
    <property type="match status" value="1"/>
</dbReference>
<sequence length="197" mass="21457">MFVGRYEGFTQEQQLVIGSACNRMQQRADRSLDDGTPIAAWFGAADRNQVLLKLRMMSNVIGDAGRTVTFVNRTGGQLGVTYTDVYTKSLNPVGHGIPLAGSGIVAYVFPVDRRYGEIGPQSTVSHVGSGMRIYINDVFFDIDPVMQSATIYHEITHKVLATNDHCYGAASCRLLATQNPGNAIDNADNFALYLANC</sequence>